<evidence type="ECO:0000313" key="2">
    <source>
        <dbReference type="EMBL" id="MBD2255161.1"/>
    </source>
</evidence>
<comment type="caution">
    <text evidence="2">The sequence shown here is derived from an EMBL/GenBank/DDBJ whole genome shotgun (WGS) entry which is preliminary data.</text>
</comment>
<sequence length="88" mass="10078">MKILSFLKPKPAQPTIDSYGQQSSGVDQQQIQSLMEWLFASFLNASYLGKSHIIWYDSDSPDPSLKQVIKKVTRQDEPVFLYRRITAA</sequence>
<protein>
    <submittedName>
        <fullName evidence="2">Uncharacterized protein</fullName>
    </submittedName>
</protein>
<evidence type="ECO:0000256" key="1">
    <source>
        <dbReference type="SAM" id="MobiDB-lite"/>
    </source>
</evidence>
<accession>A0ABR8BQR7</accession>
<dbReference type="EMBL" id="JACJQL010000080">
    <property type="protein sequence ID" value="MBD2255161.1"/>
    <property type="molecule type" value="Genomic_DNA"/>
</dbReference>
<proteinExistence type="predicted"/>
<keyword evidence="3" id="KW-1185">Reference proteome</keyword>
<gene>
    <name evidence="2" type="ORF">H6G14_28485</name>
</gene>
<name>A0ABR8BQR7_9NOSO</name>
<organism evidence="2 3">
    <name type="scientific">Nostoc parmelioides FACHB-3921</name>
    <dbReference type="NCBI Taxonomy" id="2692909"/>
    <lineage>
        <taxon>Bacteria</taxon>
        <taxon>Bacillati</taxon>
        <taxon>Cyanobacteriota</taxon>
        <taxon>Cyanophyceae</taxon>
        <taxon>Nostocales</taxon>
        <taxon>Nostocaceae</taxon>
        <taxon>Nostoc</taxon>
    </lineage>
</organism>
<dbReference type="Proteomes" id="UP000621307">
    <property type="component" value="Unassembled WGS sequence"/>
</dbReference>
<feature type="region of interest" description="Disordered" evidence="1">
    <location>
        <begin position="1"/>
        <end position="23"/>
    </location>
</feature>
<dbReference type="RefSeq" id="WP_190571841.1">
    <property type="nucleotide sequence ID" value="NZ_JACJQL010000080.1"/>
</dbReference>
<evidence type="ECO:0000313" key="3">
    <source>
        <dbReference type="Proteomes" id="UP000621307"/>
    </source>
</evidence>
<reference evidence="2 3" key="1">
    <citation type="journal article" date="2020" name="ISME J.">
        <title>Comparative genomics reveals insights into cyanobacterial evolution and habitat adaptation.</title>
        <authorList>
            <person name="Chen M.Y."/>
            <person name="Teng W.K."/>
            <person name="Zhao L."/>
            <person name="Hu C.X."/>
            <person name="Zhou Y.K."/>
            <person name="Han B.P."/>
            <person name="Song L.R."/>
            <person name="Shu W.S."/>
        </authorList>
    </citation>
    <scope>NUCLEOTIDE SEQUENCE [LARGE SCALE GENOMIC DNA]</scope>
    <source>
        <strain evidence="2 3">FACHB-3921</strain>
    </source>
</reference>